<dbReference type="KEGG" id="doe:DENOEST_0298"/>
<name>A0A6S6XRZ6_9PROT</name>
<dbReference type="AlphaFoldDB" id="A0A6S6XRZ6"/>
<proteinExistence type="predicted"/>
<dbReference type="Proteomes" id="UP000515733">
    <property type="component" value="Chromosome"/>
</dbReference>
<dbReference type="PANTHER" id="PTHR38034">
    <property type="entry name" value="INNER MEMBRANE PROTEIN YPJD"/>
    <property type="match status" value="1"/>
</dbReference>
<dbReference type="InterPro" id="IPR052372">
    <property type="entry name" value="YpjD/HemX"/>
</dbReference>
<keyword evidence="3" id="KW-1185">Reference proteome</keyword>
<gene>
    <name evidence="2" type="ORF">DENOEST_0298</name>
</gene>
<evidence type="ECO:0000313" key="2">
    <source>
        <dbReference type="EMBL" id="CAB1367470.1"/>
    </source>
</evidence>
<organism evidence="2 3">
    <name type="scientific">Denitratisoma oestradiolicum</name>
    <dbReference type="NCBI Taxonomy" id="311182"/>
    <lineage>
        <taxon>Bacteria</taxon>
        <taxon>Pseudomonadati</taxon>
        <taxon>Pseudomonadota</taxon>
        <taxon>Betaproteobacteria</taxon>
        <taxon>Nitrosomonadales</taxon>
        <taxon>Sterolibacteriaceae</taxon>
        <taxon>Denitratisoma</taxon>
    </lineage>
</organism>
<evidence type="ECO:0000259" key="1">
    <source>
        <dbReference type="Pfam" id="PF01578"/>
    </source>
</evidence>
<dbReference type="RefSeq" id="WP_145771419.1">
    <property type="nucleotide sequence ID" value="NZ_LR778301.1"/>
</dbReference>
<sequence length="276" mass="30560">MPAILLHVLTSTLYLSLAAHFWRSRWRGPALDQPQQGLLGWERITLALALITHAVTLKVVIFEGDTMHFGFAIALSVMFWLALMLYWIESFYARMEGLQVLGLPLAAVCVLLPALIPEQHVVVNAQSAAFRFHFLTAMLAYSLFTLAALHALLMAAAEKNLHRGRLSPLLAGLPPLLTMESLLFRLIHVAFALLTLALASGVIFSETLFGKAITLNHKTIFAIISWLIFGALLTGRHLRGWRGRLALRWTLAGFAALLLAYVGTRFVLEILLGRTA</sequence>
<dbReference type="EMBL" id="LR778301">
    <property type="protein sequence ID" value="CAB1367470.1"/>
    <property type="molecule type" value="Genomic_DNA"/>
</dbReference>
<protein>
    <submittedName>
        <fullName evidence="2">Cytochrome C biogenesis protein</fullName>
    </submittedName>
</protein>
<feature type="domain" description="Cytochrome c assembly protein" evidence="1">
    <location>
        <begin position="45"/>
        <end position="271"/>
    </location>
</feature>
<dbReference type="InterPro" id="IPR002541">
    <property type="entry name" value="Cyt_c_assembly"/>
</dbReference>
<accession>A0A6S6XRZ6</accession>
<reference evidence="2 3" key="1">
    <citation type="submission" date="2020-03" db="EMBL/GenBank/DDBJ databases">
        <authorList>
            <consortium name="Genoscope - CEA"/>
            <person name="William W."/>
        </authorList>
    </citation>
    <scope>NUCLEOTIDE SEQUENCE [LARGE SCALE GENOMIC DNA]</scope>
    <source>
        <strain evidence="3">DSM 16959</strain>
    </source>
</reference>
<dbReference type="OrthoDB" id="9780793at2"/>
<evidence type="ECO:0000313" key="3">
    <source>
        <dbReference type="Proteomes" id="UP000515733"/>
    </source>
</evidence>
<dbReference type="PANTHER" id="PTHR38034:SF1">
    <property type="entry name" value="INNER MEMBRANE PROTEIN YPJD"/>
    <property type="match status" value="1"/>
</dbReference>
<dbReference type="GO" id="GO:0017004">
    <property type="term" value="P:cytochrome complex assembly"/>
    <property type="evidence" value="ECO:0007669"/>
    <property type="project" value="InterPro"/>
</dbReference>
<dbReference type="GO" id="GO:0020037">
    <property type="term" value="F:heme binding"/>
    <property type="evidence" value="ECO:0007669"/>
    <property type="project" value="InterPro"/>
</dbReference>
<dbReference type="Pfam" id="PF01578">
    <property type="entry name" value="Cytochrom_C_asm"/>
    <property type="match status" value="1"/>
</dbReference>